<feature type="region of interest" description="Disordered" evidence="1">
    <location>
        <begin position="193"/>
        <end position="219"/>
    </location>
</feature>
<reference evidence="5" key="1">
    <citation type="submission" date="2017-02" db="UniProtKB">
        <authorList>
            <consortium name="WormBaseParasite"/>
        </authorList>
    </citation>
    <scope>IDENTIFICATION</scope>
</reference>
<dbReference type="WBParaSite" id="DME_0000181301-mRNA-1">
    <property type="protein sequence ID" value="DME_0000181301-mRNA-1"/>
    <property type="gene ID" value="DME_0000181301"/>
</dbReference>
<keyword evidence="4" id="KW-1185">Reference proteome</keyword>
<accession>A0A0N4U4T3</accession>
<dbReference type="GO" id="GO:0005085">
    <property type="term" value="F:guanyl-nucleotide exchange factor activity"/>
    <property type="evidence" value="ECO:0007669"/>
    <property type="project" value="InterPro"/>
</dbReference>
<sequence length="343" mass="37613">MLSIDYCDTTPLIAKKNGISWRKRWIGQSKQFFETINPLDGFDGKESFETYMWNQSLKIEPKDIDKMEIIKPSRPANVLKSPGIKLPKNLPSVPSTSGTSNHYAGYRGSGRGFSPSFHSHNHGVSTVDSAIVSVFVHIFEIISWSKSWTATNLATALEEKNSHLGMVEINPGCQPRYLGDAFRGQAVMTCPIRPPPLVPRTRRDKAASTPPTPLENTTTSVCSSIASTAAVKLQGSTPPPLYPRRISPQFFALPNFSVPHSKPCDESPPEQKAPWSSTLTDHKDLKSLNFTSNDLENNDTTTVVAETGITNSESVKPAVPPRMKTDALPAPLSPETVRVVWSG</sequence>
<organism evidence="3 5">
    <name type="scientific">Dracunculus medinensis</name>
    <name type="common">Guinea worm</name>
    <dbReference type="NCBI Taxonomy" id="318479"/>
    <lineage>
        <taxon>Eukaryota</taxon>
        <taxon>Metazoa</taxon>
        <taxon>Ecdysozoa</taxon>
        <taxon>Nematoda</taxon>
        <taxon>Chromadorea</taxon>
        <taxon>Rhabditida</taxon>
        <taxon>Spirurina</taxon>
        <taxon>Dracunculoidea</taxon>
        <taxon>Dracunculidae</taxon>
        <taxon>Dracunculus</taxon>
    </lineage>
</organism>
<proteinExistence type="predicted"/>
<feature type="region of interest" description="Disordered" evidence="1">
    <location>
        <begin position="260"/>
        <end position="280"/>
    </location>
</feature>
<reference evidence="2 4" key="2">
    <citation type="submission" date="2018-11" db="EMBL/GenBank/DDBJ databases">
        <authorList>
            <consortium name="Pathogen Informatics"/>
        </authorList>
    </citation>
    <scope>NUCLEOTIDE SEQUENCE [LARGE SCALE GENOMIC DNA]</scope>
</reference>
<gene>
    <name evidence="2" type="ORF">DME_LOCUS6173</name>
</gene>
<dbReference type="Gene3D" id="1.10.840.10">
    <property type="entry name" value="Ras guanine-nucleotide exchange factors catalytic domain"/>
    <property type="match status" value="1"/>
</dbReference>
<name>A0A0N4U4T3_DRAME</name>
<evidence type="ECO:0000256" key="1">
    <source>
        <dbReference type="SAM" id="MobiDB-lite"/>
    </source>
</evidence>
<dbReference type="EMBL" id="UYYG01001154">
    <property type="protein sequence ID" value="VDN56200.1"/>
    <property type="molecule type" value="Genomic_DNA"/>
</dbReference>
<evidence type="ECO:0000313" key="3">
    <source>
        <dbReference type="Proteomes" id="UP000038040"/>
    </source>
</evidence>
<dbReference type="GO" id="GO:0007264">
    <property type="term" value="P:small GTPase-mediated signal transduction"/>
    <property type="evidence" value="ECO:0007669"/>
    <property type="project" value="InterPro"/>
</dbReference>
<dbReference type="AlphaFoldDB" id="A0A0N4U4T3"/>
<dbReference type="Proteomes" id="UP000274756">
    <property type="component" value="Unassembled WGS sequence"/>
</dbReference>
<evidence type="ECO:0000313" key="5">
    <source>
        <dbReference type="WBParaSite" id="DME_0000181301-mRNA-1"/>
    </source>
</evidence>
<evidence type="ECO:0000313" key="4">
    <source>
        <dbReference type="Proteomes" id="UP000274756"/>
    </source>
</evidence>
<protein>
    <submittedName>
        <fullName evidence="5">Hydroxyproline-rich glycoprotein family protein</fullName>
    </submittedName>
</protein>
<dbReference type="OrthoDB" id="5877569at2759"/>
<dbReference type="Proteomes" id="UP000038040">
    <property type="component" value="Unplaced"/>
</dbReference>
<dbReference type="STRING" id="318479.A0A0N4U4T3"/>
<evidence type="ECO:0000313" key="2">
    <source>
        <dbReference type="EMBL" id="VDN56200.1"/>
    </source>
</evidence>
<dbReference type="InterPro" id="IPR036964">
    <property type="entry name" value="RASGEF_cat_dom_sf"/>
</dbReference>